<dbReference type="Pfam" id="PF00852">
    <property type="entry name" value="Glyco_transf_10"/>
    <property type="match status" value="1"/>
</dbReference>
<evidence type="ECO:0000313" key="16">
    <source>
        <dbReference type="Proteomes" id="UP001153069"/>
    </source>
</evidence>
<evidence type="ECO:0000256" key="3">
    <source>
        <dbReference type="ARBA" id="ARBA00008919"/>
    </source>
</evidence>
<dbReference type="PANTHER" id="PTHR48438:SF1">
    <property type="entry name" value="ALPHA-(1,3)-FUCOSYLTRANSFERASE C-RELATED"/>
    <property type="match status" value="1"/>
</dbReference>
<reference evidence="15" key="1">
    <citation type="submission" date="2020-06" db="EMBL/GenBank/DDBJ databases">
        <authorList>
            <consortium name="Plant Systems Biology data submission"/>
        </authorList>
    </citation>
    <scope>NUCLEOTIDE SEQUENCE</scope>
    <source>
        <strain evidence="15">D6</strain>
    </source>
</reference>
<comment type="caution">
    <text evidence="15">The sequence shown here is derived from an EMBL/GenBank/DDBJ whole genome shotgun (WGS) entry which is preliminary data.</text>
</comment>
<dbReference type="Proteomes" id="UP001153069">
    <property type="component" value="Unassembled WGS sequence"/>
</dbReference>
<evidence type="ECO:0000256" key="2">
    <source>
        <dbReference type="ARBA" id="ARBA00004922"/>
    </source>
</evidence>
<dbReference type="Pfam" id="PF17039">
    <property type="entry name" value="Glyco_tran_10_N"/>
    <property type="match status" value="1"/>
</dbReference>
<dbReference type="InterPro" id="IPR038577">
    <property type="entry name" value="GT10-like_C_sf"/>
</dbReference>
<keyword evidence="16" id="KW-1185">Reference proteome</keyword>
<dbReference type="EC" id="2.4.1.-" evidence="12"/>
<comment type="similarity">
    <text evidence="3 12">Belongs to the glycosyltransferase 10 family.</text>
</comment>
<dbReference type="PANTHER" id="PTHR48438">
    <property type="entry name" value="ALPHA-(1,3)-FUCOSYLTRANSFERASE C-RELATED"/>
    <property type="match status" value="1"/>
</dbReference>
<evidence type="ECO:0000256" key="11">
    <source>
        <dbReference type="ARBA" id="ARBA00023180"/>
    </source>
</evidence>
<dbReference type="Gene3D" id="3.40.50.11660">
    <property type="entry name" value="Glycosyl transferase family 10, C-terminal domain"/>
    <property type="match status" value="1"/>
</dbReference>
<evidence type="ECO:0000256" key="10">
    <source>
        <dbReference type="ARBA" id="ARBA00023136"/>
    </source>
</evidence>
<dbReference type="SUPFAM" id="SSF53756">
    <property type="entry name" value="UDP-Glycosyltransferase/glycogen phosphorylase"/>
    <property type="match status" value="1"/>
</dbReference>
<keyword evidence="8 12" id="KW-1133">Transmembrane helix</keyword>
<evidence type="ECO:0000259" key="13">
    <source>
        <dbReference type="Pfam" id="PF00852"/>
    </source>
</evidence>
<evidence type="ECO:0000256" key="7">
    <source>
        <dbReference type="ARBA" id="ARBA00022968"/>
    </source>
</evidence>
<accession>A0A9N8DUZ8</accession>
<dbReference type="GO" id="GO:0032580">
    <property type="term" value="C:Golgi cisterna membrane"/>
    <property type="evidence" value="ECO:0007669"/>
    <property type="project" value="UniProtKB-SubCell"/>
</dbReference>
<evidence type="ECO:0000256" key="8">
    <source>
        <dbReference type="ARBA" id="ARBA00022989"/>
    </source>
</evidence>
<keyword evidence="6 12" id="KW-0812">Transmembrane</keyword>
<proteinExistence type="inferred from homology"/>
<feature type="domain" description="Fucosyltransferase N-terminal" evidence="14">
    <location>
        <begin position="139"/>
        <end position="267"/>
    </location>
</feature>
<keyword evidence="10 12" id="KW-0472">Membrane</keyword>
<dbReference type="GO" id="GO:0000139">
    <property type="term" value="C:Golgi membrane"/>
    <property type="evidence" value="ECO:0007669"/>
    <property type="project" value="UniProtKB-SubCell"/>
</dbReference>
<evidence type="ECO:0000256" key="4">
    <source>
        <dbReference type="ARBA" id="ARBA00022676"/>
    </source>
</evidence>
<dbReference type="InterPro" id="IPR055270">
    <property type="entry name" value="Glyco_tran_10_C"/>
</dbReference>
<dbReference type="AlphaFoldDB" id="A0A9N8DUZ8"/>
<protein>
    <recommendedName>
        <fullName evidence="12">Fucosyltransferase</fullName>
        <ecNumber evidence="12">2.4.1.-</ecNumber>
    </recommendedName>
</protein>
<organism evidence="15 16">
    <name type="scientific">Seminavis robusta</name>
    <dbReference type="NCBI Taxonomy" id="568900"/>
    <lineage>
        <taxon>Eukaryota</taxon>
        <taxon>Sar</taxon>
        <taxon>Stramenopiles</taxon>
        <taxon>Ochrophyta</taxon>
        <taxon>Bacillariophyta</taxon>
        <taxon>Bacillariophyceae</taxon>
        <taxon>Bacillariophycidae</taxon>
        <taxon>Naviculales</taxon>
        <taxon>Naviculaceae</taxon>
        <taxon>Seminavis</taxon>
    </lineage>
</organism>
<evidence type="ECO:0000256" key="5">
    <source>
        <dbReference type="ARBA" id="ARBA00022679"/>
    </source>
</evidence>
<dbReference type="OrthoDB" id="47325at2759"/>
<gene>
    <name evidence="15" type="ORF">SEMRO_391_G133140.1</name>
</gene>
<evidence type="ECO:0000256" key="1">
    <source>
        <dbReference type="ARBA" id="ARBA00004323"/>
    </source>
</evidence>
<evidence type="ECO:0000256" key="9">
    <source>
        <dbReference type="ARBA" id="ARBA00023034"/>
    </source>
</evidence>
<keyword evidence="7" id="KW-0735">Signal-anchor</keyword>
<name>A0A9N8DUZ8_9STRA</name>
<feature type="transmembrane region" description="Helical" evidence="12">
    <location>
        <begin position="71"/>
        <end position="94"/>
    </location>
</feature>
<evidence type="ECO:0000256" key="6">
    <source>
        <dbReference type="ARBA" id="ARBA00022692"/>
    </source>
</evidence>
<evidence type="ECO:0000259" key="14">
    <source>
        <dbReference type="Pfam" id="PF17039"/>
    </source>
</evidence>
<dbReference type="InterPro" id="IPR031481">
    <property type="entry name" value="Glyco_tran_10_N"/>
</dbReference>
<sequence>MRHRAVVRDLETVVSAACDVDDERDPYLEIFESAGSHHGRDAVVARRRRRRRKRRQRSLPNFCCQTSESRWAWLICTWIIVCMIMGVISCYMLAEMRRYGVVDTPAAISLLVSLYMPSKRRDRMTPLRNNSSDAHRKIYTILYWNQYWDFDSFQFGEGRKPFLDADCPVNYCFAVAQRKEMGTITQKQLASFDAILIHAAQFDSTQEMQGMNQWRKPSQRFIYMTMESPLSYHHPLLVPTHHGDSNDNFFNWTMTYRLDSDLPRPYGFFELLQPSDAAETSSNHYFPSQWQQPPDFLTYTYNEQDFFQTVLPYKEDAFYKLAERPKKVAWIASRCDSPSRREDYVAELRQYIPVDIMGDCGDIPCNQSFHQHQQQGTTDDTCTAAVHRDYKFYLSFENSLCQDYVTEKFFQRMEGTDPPLVVVMGGANYSQISPPHSHLNVMDYESPKELAHTLLELDRNNSRYLSYFWWMDHYRVHHGTASDHASTMCRLCEKLHSTKDHNNKVYPNVATWHGAQSQCNLPNVIPKTTTARNLHNNMAKTDDGRLLDDQ</sequence>
<keyword evidence="4 12" id="KW-0328">Glycosyltransferase</keyword>
<keyword evidence="11" id="KW-0325">Glycoprotein</keyword>
<keyword evidence="5 12" id="KW-0808">Transferase</keyword>
<evidence type="ECO:0000313" key="15">
    <source>
        <dbReference type="EMBL" id="CAB9509478.1"/>
    </source>
</evidence>
<evidence type="ECO:0000256" key="12">
    <source>
        <dbReference type="RuleBase" id="RU003832"/>
    </source>
</evidence>
<dbReference type="EMBL" id="CAICTM010000390">
    <property type="protein sequence ID" value="CAB9509478.1"/>
    <property type="molecule type" value="Genomic_DNA"/>
</dbReference>
<keyword evidence="9 12" id="KW-0333">Golgi apparatus</keyword>
<comment type="subcellular location">
    <subcellularLocation>
        <location evidence="1">Golgi apparatus membrane</location>
        <topology evidence="1">Single-pass type II membrane protein</topology>
    </subcellularLocation>
    <subcellularLocation>
        <location evidence="12">Golgi apparatus</location>
        <location evidence="12">Golgi stack membrane</location>
        <topology evidence="12">Single-pass type II membrane protein</topology>
    </subcellularLocation>
</comment>
<feature type="domain" description="Fucosyltransferase C-terminal" evidence="13">
    <location>
        <begin position="322"/>
        <end position="512"/>
    </location>
</feature>
<dbReference type="InterPro" id="IPR001503">
    <property type="entry name" value="Glyco_trans_10"/>
</dbReference>
<dbReference type="GO" id="GO:0008417">
    <property type="term" value="F:fucosyltransferase activity"/>
    <property type="evidence" value="ECO:0007669"/>
    <property type="project" value="InterPro"/>
</dbReference>
<comment type="pathway">
    <text evidence="2">Protein modification; protein glycosylation.</text>
</comment>